<dbReference type="AlphaFoldDB" id="H9B902"/>
<evidence type="ECO:0008006" key="2">
    <source>
        <dbReference type="Google" id="ProtNLM"/>
    </source>
</evidence>
<dbReference type="Pfam" id="PF11054">
    <property type="entry name" value="Surface_antigen"/>
    <property type="match status" value="1"/>
</dbReference>
<dbReference type="EMBL" id="JN987239">
    <property type="protein sequence ID" value="AET50462.1"/>
    <property type="molecule type" value="mRNA"/>
</dbReference>
<name>H9B902_EIMTE</name>
<protein>
    <recommendedName>
        <fullName evidence="2">SAG family member</fullName>
    </recommendedName>
</protein>
<evidence type="ECO:0000313" key="1">
    <source>
        <dbReference type="EMBL" id="AET50462.1"/>
    </source>
</evidence>
<accession>H9B902</accession>
<dbReference type="InterPro" id="IPR021288">
    <property type="entry name" value="Surface_antigen"/>
</dbReference>
<proteinExistence type="evidence at transcript level"/>
<sequence length="51" mass="5582">MHTRTYAYEASAEPFKDGTYAFKPLASGQPDCKGIVDSWKAAFKNFAGLPP</sequence>
<reference evidence="1" key="1">
    <citation type="journal article" date="2012" name="BMC Genomics">
        <title>Characterisation of full-length cDNA sequences provides insights into the Eimeria tenella transcriptome.</title>
        <authorList>
            <person name="Amiruddin N."/>
            <person name="Lee X.W."/>
            <person name="Blake D.P."/>
            <person name="Suzuki Y."/>
            <person name="Tay Y.L."/>
            <person name="Lim L.S."/>
            <person name="Tomley F.M."/>
            <person name="Watanabe J."/>
            <person name="Sugimoto C."/>
            <person name="Wan K.L."/>
        </authorList>
    </citation>
    <scope>NUCLEOTIDE SEQUENCE</scope>
    <source>
        <strain evidence="1">Houghton</strain>
    </source>
</reference>
<organism evidence="1">
    <name type="scientific">Eimeria tenella</name>
    <name type="common">Coccidian parasite</name>
    <dbReference type="NCBI Taxonomy" id="5802"/>
    <lineage>
        <taxon>Eukaryota</taxon>
        <taxon>Sar</taxon>
        <taxon>Alveolata</taxon>
        <taxon>Apicomplexa</taxon>
        <taxon>Conoidasida</taxon>
        <taxon>Coccidia</taxon>
        <taxon>Eucoccidiorida</taxon>
        <taxon>Eimeriorina</taxon>
        <taxon>Eimeriidae</taxon>
        <taxon>Eimeria</taxon>
    </lineage>
</organism>